<feature type="transmembrane region" description="Helical" evidence="7">
    <location>
        <begin position="409"/>
        <end position="429"/>
    </location>
</feature>
<protein>
    <submittedName>
        <fullName evidence="9">Major facilitator superfamily domain-containing protein</fullName>
    </submittedName>
</protein>
<evidence type="ECO:0000256" key="4">
    <source>
        <dbReference type="ARBA" id="ARBA00022692"/>
    </source>
</evidence>
<keyword evidence="10" id="KW-1185">Reference proteome</keyword>
<feature type="transmembrane region" description="Helical" evidence="7">
    <location>
        <begin position="358"/>
        <end position="380"/>
    </location>
</feature>
<comment type="subcellular location">
    <subcellularLocation>
        <location evidence="1">Membrane</location>
        <topology evidence="1">Multi-pass membrane protein</topology>
    </subcellularLocation>
</comment>
<dbReference type="InterPro" id="IPR003663">
    <property type="entry name" value="Sugar/inositol_transpt"/>
</dbReference>
<evidence type="ECO:0000313" key="10">
    <source>
        <dbReference type="Proteomes" id="UP001243989"/>
    </source>
</evidence>
<keyword evidence="3" id="KW-0813">Transport</keyword>
<keyword evidence="5 7" id="KW-1133">Transmembrane helix</keyword>
<feature type="transmembrane region" description="Helical" evidence="7">
    <location>
        <begin position="51"/>
        <end position="70"/>
    </location>
</feature>
<dbReference type="EMBL" id="JAHMHQ010000012">
    <property type="protein sequence ID" value="KAK1635876.1"/>
    <property type="molecule type" value="Genomic_DNA"/>
</dbReference>
<dbReference type="InterPro" id="IPR050360">
    <property type="entry name" value="MFS_Sugar_Transporters"/>
</dbReference>
<keyword evidence="6 7" id="KW-0472">Membrane</keyword>
<feature type="transmembrane region" description="Helical" evidence="7">
    <location>
        <begin position="158"/>
        <end position="180"/>
    </location>
</feature>
<dbReference type="Proteomes" id="UP001243989">
    <property type="component" value="Unassembled WGS sequence"/>
</dbReference>
<evidence type="ECO:0000256" key="5">
    <source>
        <dbReference type="ARBA" id="ARBA00022989"/>
    </source>
</evidence>
<feature type="transmembrane region" description="Helical" evidence="7">
    <location>
        <begin position="435"/>
        <end position="455"/>
    </location>
</feature>
<reference evidence="9" key="1">
    <citation type="submission" date="2021-06" db="EMBL/GenBank/DDBJ databases">
        <title>Comparative genomics, transcriptomics and evolutionary studies reveal genomic signatures of adaptation to plant cell wall in hemibiotrophic fungi.</title>
        <authorList>
            <consortium name="DOE Joint Genome Institute"/>
            <person name="Baroncelli R."/>
            <person name="Diaz J.F."/>
            <person name="Benocci T."/>
            <person name="Peng M."/>
            <person name="Battaglia E."/>
            <person name="Haridas S."/>
            <person name="Andreopoulos W."/>
            <person name="Labutti K."/>
            <person name="Pangilinan J."/>
            <person name="Floch G.L."/>
            <person name="Makela M.R."/>
            <person name="Henrissat B."/>
            <person name="Grigoriev I.V."/>
            <person name="Crouch J.A."/>
            <person name="De Vries R.P."/>
            <person name="Sukno S.A."/>
            <person name="Thon M.R."/>
        </authorList>
    </citation>
    <scope>NUCLEOTIDE SEQUENCE</scope>
    <source>
        <strain evidence="9">CBS 102054</strain>
    </source>
</reference>
<dbReference type="PROSITE" id="PS50850">
    <property type="entry name" value="MFS"/>
    <property type="match status" value="1"/>
</dbReference>
<dbReference type="RefSeq" id="XP_060444483.1">
    <property type="nucleotide sequence ID" value="XM_060592559.1"/>
</dbReference>
<dbReference type="InterPro" id="IPR005829">
    <property type="entry name" value="Sugar_transporter_CS"/>
</dbReference>
<dbReference type="GO" id="GO:0005351">
    <property type="term" value="F:carbohydrate:proton symporter activity"/>
    <property type="evidence" value="ECO:0007669"/>
    <property type="project" value="TreeGrafter"/>
</dbReference>
<dbReference type="SUPFAM" id="SSF103473">
    <property type="entry name" value="MFS general substrate transporter"/>
    <property type="match status" value="1"/>
</dbReference>
<organism evidence="9 10">
    <name type="scientific">Colletotrichum phormii</name>
    <dbReference type="NCBI Taxonomy" id="359342"/>
    <lineage>
        <taxon>Eukaryota</taxon>
        <taxon>Fungi</taxon>
        <taxon>Dikarya</taxon>
        <taxon>Ascomycota</taxon>
        <taxon>Pezizomycotina</taxon>
        <taxon>Sordariomycetes</taxon>
        <taxon>Hypocreomycetidae</taxon>
        <taxon>Glomerellales</taxon>
        <taxon>Glomerellaceae</taxon>
        <taxon>Colletotrichum</taxon>
        <taxon>Colletotrichum acutatum species complex</taxon>
    </lineage>
</organism>
<proteinExistence type="inferred from homology"/>
<dbReference type="Gene3D" id="1.20.1250.20">
    <property type="entry name" value="MFS general substrate transporter like domains"/>
    <property type="match status" value="2"/>
</dbReference>
<comment type="caution">
    <text evidence="9">The sequence shown here is derived from an EMBL/GenBank/DDBJ whole genome shotgun (WGS) entry which is preliminary data.</text>
</comment>
<dbReference type="PRINTS" id="PR00171">
    <property type="entry name" value="SUGRTRNSPORT"/>
</dbReference>
<dbReference type="AlphaFoldDB" id="A0AAJ0EGB1"/>
<dbReference type="Pfam" id="PF00083">
    <property type="entry name" value="Sugar_tr"/>
    <property type="match status" value="2"/>
</dbReference>
<evidence type="ECO:0000256" key="3">
    <source>
        <dbReference type="ARBA" id="ARBA00022448"/>
    </source>
</evidence>
<accession>A0AAJ0EGB1</accession>
<dbReference type="PROSITE" id="PS00216">
    <property type="entry name" value="SUGAR_TRANSPORT_1"/>
    <property type="match status" value="1"/>
</dbReference>
<feature type="domain" description="Major facilitator superfamily (MFS) profile" evidence="8">
    <location>
        <begin position="85"/>
        <end position="459"/>
    </location>
</feature>
<evidence type="ECO:0000256" key="6">
    <source>
        <dbReference type="ARBA" id="ARBA00023136"/>
    </source>
</evidence>
<feature type="transmembrane region" description="Helical" evidence="7">
    <location>
        <begin position="299"/>
        <end position="320"/>
    </location>
</feature>
<dbReference type="GO" id="GO:0016020">
    <property type="term" value="C:membrane"/>
    <property type="evidence" value="ECO:0007669"/>
    <property type="project" value="UniProtKB-SubCell"/>
</dbReference>
<gene>
    <name evidence="9" type="ORF">BDP81DRAFT_450710</name>
</gene>
<dbReference type="PANTHER" id="PTHR48022:SF30">
    <property type="entry name" value="MAJOR FACILITATOR SUPERFAMILY (MFS) PROFILE DOMAIN-CONTAINING PROTEIN"/>
    <property type="match status" value="1"/>
</dbReference>
<dbReference type="PANTHER" id="PTHR48022">
    <property type="entry name" value="PLASTIDIC GLUCOSE TRANSPORTER 4"/>
    <property type="match status" value="1"/>
</dbReference>
<feature type="transmembrane region" description="Helical" evidence="7">
    <location>
        <begin position="6"/>
        <end position="30"/>
    </location>
</feature>
<feature type="transmembrane region" description="Helical" evidence="7">
    <location>
        <begin position="332"/>
        <end position="352"/>
    </location>
</feature>
<evidence type="ECO:0000313" key="9">
    <source>
        <dbReference type="EMBL" id="KAK1635876.1"/>
    </source>
</evidence>
<dbReference type="InterPro" id="IPR036259">
    <property type="entry name" value="MFS_trans_sf"/>
</dbReference>
<dbReference type="InterPro" id="IPR005828">
    <property type="entry name" value="MFS_sugar_transport-like"/>
</dbReference>
<dbReference type="GeneID" id="85477421"/>
<evidence type="ECO:0000256" key="1">
    <source>
        <dbReference type="ARBA" id="ARBA00004141"/>
    </source>
</evidence>
<comment type="similarity">
    <text evidence="2">Belongs to the major facilitator superfamily. Sugar transporter (TC 2.A.1.1) family.</text>
</comment>
<feature type="transmembrane region" description="Helical" evidence="7">
    <location>
        <begin position="126"/>
        <end position="146"/>
    </location>
</feature>
<dbReference type="InterPro" id="IPR020846">
    <property type="entry name" value="MFS_dom"/>
</dbReference>
<name>A0AAJ0EGB1_9PEZI</name>
<evidence type="ECO:0000256" key="2">
    <source>
        <dbReference type="ARBA" id="ARBA00010992"/>
    </source>
</evidence>
<keyword evidence="4 7" id="KW-0812">Transmembrane</keyword>
<evidence type="ECO:0000259" key="8">
    <source>
        <dbReference type="PROSITE" id="PS50850"/>
    </source>
</evidence>
<sequence length="522" mass="55632">MGAQTFGTAVYSLEIPSIYFGITIGLAILISVKASQQTVLIYMRTNPVFNLYVWILSFMFLLDNHLFRLFDMPHLAKLMPNYVTATIALSFEGFLNGFDTGTIGSVVHMKQFATTFGDLSATVRGITVSMILLTGIIPSLLAGQLADKYGRLRIISPGAALFALGALLQTTSFSLGQFILGRAVSGIGQGVFLGNIAVYLAEIAPPVEEVASPPCLSSWQLSASVSDTSLPTRRAPLKIALRGVFQSINTEILILRHPQDPTVRTKFPVKGIPTGTDAITYYAPALFDQAGISQSNSSLIASGVSSITMLVVSIPASILADKWGRRTSAISGGVILSGLMMLMGSLYAAGAVGPTGVARWVVVISVFAFGMAYCATWNVVTSYGTQQWAYEIYASEILPGNTRAAGNSIGMASSFFTNWLVALITPILLSASAYGAYFLFGGLTVITAIVLTVFMPETRGRSLESIQSEFRRPVFTSLMGSLCAPRARHRNPQSQSNPNTPIELLARAPEPSTAAVSSSIAA</sequence>
<evidence type="ECO:0000256" key="7">
    <source>
        <dbReference type="SAM" id="Phobius"/>
    </source>
</evidence>